<dbReference type="InterPro" id="IPR046349">
    <property type="entry name" value="C1-like_sf"/>
</dbReference>
<dbReference type="InterPro" id="IPR002219">
    <property type="entry name" value="PKC_DAG/PE"/>
</dbReference>
<sequence>MSSDDSFRGMVSVTVIEATGLKPVTRPGGSVLTVDNMNPYAVIDFDDFYFGKTNSRKGTSNPIWGEIIEESVEDAQRMQVTLFSASSIPPDTFLAHVMIETSELRSFTRQGFDEHEYKLEPDGKIRFKISFTEHWTGTRQKFVARSQMLRGHRGAVRRKIHIVNHHKFMATFLRQPSFCSHCDSFIWGVVNKQAYQCKVCNRVVHKRCHQSVLTQCTGVLEEPQDDKELARQARFSINVPHRFKVHNYKRFTFCSHCGSLLYGLYRQGLKCDSESRDHNVCRREGFGIMYVH</sequence>
<feature type="domain" description="Phorbol-ester/DAG-type" evidence="4">
    <location>
        <begin position="240"/>
        <end position="271"/>
    </location>
</feature>
<evidence type="ECO:0000259" key="4">
    <source>
        <dbReference type="PROSITE" id="PS50081"/>
    </source>
</evidence>
<dbReference type="SUPFAM" id="SSF49562">
    <property type="entry name" value="C2 domain (Calcium/lipid-binding domain, CaLB)"/>
    <property type="match status" value="1"/>
</dbReference>
<keyword evidence="2" id="KW-0862">Zinc</keyword>
<dbReference type="PANTHER" id="PTHR22968:SF14">
    <property type="entry name" value="PROTEIN KINASE C"/>
    <property type="match status" value="1"/>
</dbReference>
<dbReference type="SUPFAM" id="SSF57889">
    <property type="entry name" value="Cysteine-rich domain"/>
    <property type="match status" value="2"/>
</dbReference>
<evidence type="ECO:0000313" key="5">
    <source>
        <dbReference type="EMBL" id="CAI8055548.1"/>
    </source>
</evidence>
<dbReference type="InterPro" id="IPR020454">
    <property type="entry name" value="DAG/PE-bd"/>
</dbReference>
<dbReference type="PRINTS" id="PR00008">
    <property type="entry name" value="DAGPEDOMAIN"/>
</dbReference>
<evidence type="ECO:0000256" key="2">
    <source>
        <dbReference type="ARBA" id="ARBA00022833"/>
    </source>
</evidence>
<evidence type="ECO:0000259" key="3">
    <source>
        <dbReference type="PROSITE" id="PS50004"/>
    </source>
</evidence>
<dbReference type="Gene3D" id="3.30.60.20">
    <property type="match status" value="2"/>
</dbReference>
<dbReference type="InterPro" id="IPR000008">
    <property type="entry name" value="C2_dom"/>
</dbReference>
<accession>A0AA35TX49</accession>
<gene>
    <name evidence="5" type="ORF">GBAR_LOCUS30317</name>
</gene>
<dbReference type="GO" id="GO:0007200">
    <property type="term" value="P:phospholipase C-activating G protein-coupled receptor signaling pathway"/>
    <property type="evidence" value="ECO:0007669"/>
    <property type="project" value="TreeGrafter"/>
</dbReference>
<dbReference type="Pfam" id="PF00168">
    <property type="entry name" value="C2"/>
    <property type="match status" value="1"/>
</dbReference>
<dbReference type="Pfam" id="PF00130">
    <property type="entry name" value="C1_1"/>
    <property type="match status" value="2"/>
</dbReference>
<dbReference type="GO" id="GO:0016020">
    <property type="term" value="C:membrane"/>
    <property type="evidence" value="ECO:0007669"/>
    <property type="project" value="UniProtKB-SubCell"/>
</dbReference>
<dbReference type="Proteomes" id="UP001174909">
    <property type="component" value="Unassembled WGS sequence"/>
</dbReference>
<dbReference type="GO" id="GO:0035556">
    <property type="term" value="P:intracellular signal transduction"/>
    <property type="evidence" value="ECO:0007669"/>
    <property type="project" value="TreeGrafter"/>
</dbReference>
<dbReference type="PROSITE" id="PS00479">
    <property type="entry name" value="ZF_DAG_PE_1"/>
    <property type="match status" value="1"/>
</dbReference>
<dbReference type="GO" id="GO:0008270">
    <property type="term" value="F:zinc ion binding"/>
    <property type="evidence" value="ECO:0007669"/>
    <property type="project" value="UniProtKB-KW"/>
</dbReference>
<comment type="caution">
    <text evidence="5">The sequence shown here is derived from an EMBL/GenBank/DDBJ whole genome shotgun (WGS) entry which is preliminary data.</text>
</comment>
<feature type="domain" description="Phorbol-ester/DAG-type" evidence="4">
    <location>
        <begin position="165"/>
        <end position="216"/>
    </location>
</feature>
<keyword evidence="6" id="KW-1185">Reference proteome</keyword>
<dbReference type="InterPro" id="IPR035892">
    <property type="entry name" value="C2_domain_sf"/>
</dbReference>
<evidence type="ECO:0000256" key="1">
    <source>
        <dbReference type="ARBA" id="ARBA00022723"/>
    </source>
</evidence>
<dbReference type="SMART" id="SM00109">
    <property type="entry name" value="C1"/>
    <property type="match status" value="2"/>
</dbReference>
<dbReference type="GO" id="GO:0005829">
    <property type="term" value="C:cytosol"/>
    <property type="evidence" value="ECO:0007669"/>
    <property type="project" value="TreeGrafter"/>
</dbReference>
<keyword evidence="5" id="KW-0808">Transferase</keyword>
<keyword evidence="1" id="KW-0479">Metal-binding</keyword>
<dbReference type="Gene3D" id="2.60.40.150">
    <property type="entry name" value="C2 domain"/>
    <property type="match status" value="1"/>
</dbReference>
<dbReference type="AlphaFoldDB" id="A0AA35TX49"/>
<dbReference type="SMART" id="SM00239">
    <property type="entry name" value="C2"/>
    <property type="match status" value="1"/>
</dbReference>
<dbReference type="GO" id="GO:0004674">
    <property type="term" value="F:protein serine/threonine kinase activity"/>
    <property type="evidence" value="ECO:0007669"/>
    <property type="project" value="UniProtKB-KW"/>
</dbReference>
<protein>
    <submittedName>
        <fullName evidence="5">Protein kinase C epsilon type</fullName>
    </submittedName>
</protein>
<organism evidence="5 6">
    <name type="scientific">Geodia barretti</name>
    <name type="common">Barrett's horny sponge</name>
    <dbReference type="NCBI Taxonomy" id="519541"/>
    <lineage>
        <taxon>Eukaryota</taxon>
        <taxon>Metazoa</taxon>
        <taxon>Porifera</taxon>
        <taxon>Demospongiae</taxon>
        <taxon>Heteroscleromorpha</taxon>
        <taxon>Tetractinellida</taxon>
        <taxon>Astrophorina</taxon>
        <taxon>Geodiidae</taxon>
        <taxon>Geodia</taxon>
    </lineage>
</organism>
<dbReference type="PROSITE" id="PS50004">
    <property type="entry name" value="C2"/>
    <property type="match status" value="1"/>
</dbReference>
<dbReference type="PROSITE" id="PS50081">
    <property type="entry name" value="ZF_DAG_PE_2"/>
    <property type="match status" value="2"/>
</dbReference>
<reference evidence="5" key="1">
    <citation type="submission" date="2023-03" db="EMBL/GenBank/DDBJ databases">
        <authorList>
            <person name="Steffen K."/>
            <person name="Cardenas P."/>
        </authorList>
    </citation>
    <scope>NUCLEOTIDE SEQUENCE</scope>
</reference>
<name>A0AA35TX49_GEOBA</name>
<feature type="domain" description="C2" evidence="3">
    <location>
        <begin position="1"/>
        <end position="117"/>
    </location>
</feature>
<dbReference type="EMBL" id="CASHTH010004284">
    <property type="protein sequence ID" value="CAI8055548.1"/>
    <property type="molecule type" value="Genomic_DNA"/>
</dbReference>
<evidence type="ECO:0000313" key="6">
    <source>
        <dbReference type="Proteomes" id="UP001174909"/>
    </source>
</evidence>
<keyword evidence="5" id="KW-0418">Kinase</keyword>
<proteinExistence type="predicted"/>
<dbReference type="PANTHER" id="PTHR22968">
    <property type="entry name" value="PROTEIN KINASE C, MU"/>
    <property type="match status" value="1"/>
</dbReference>